<comment type="similarity">
    <text evidence="2">Belongs to the membrane fusion protein (MFP) (TC 8.A.1) family.</text>
</comment>
<dbReference type="PROSITE" id="PS51257">
    <property type="entry name" value="PROKAR_LIPOPROTEIN"/>
    <property type="match status" value="1"/>
</dbReference>
<organism evidence="6 7">
    <name type="scientific">Niabella yanshanensis</name>
    <dbReference type="NCBI Taxonomy" id="577386"/>
    <lineage>
        <taxon>Bacteria</taxon>
        <taxon>Pseudomonadati</taxon>
        <taxon>Bacteroidota</taxon>
        <taxon>Chitinophagia</taxon>
        <taxon>Chitinophagales</taxon>
        <taxon>Chitinophagaceae</taxon>
        <taxon>Niabella</taxon>
    </lineage>
</organism>
<accession>A0ABZ0W3B4</accession>
<reference evidence="6 7" key="1">
    <citation type="submission" date="2023-12" db="EMBL/GenBank/DDBJ databases">
        <title>Genome sequencing and assembly of bacterial species from a model synthetic community.</title>
        <authorList>
            <person name="Hogle S.L."/>
        </authorList>
    </citation>
    <scope>NUCLEOTIDE SEQUENCE [LARGE SCALE GENOMIC DNA]</scope>
    <source>
        <strain evidence="6 7">HAMBI_3031</strain>
    </source>
</reference>
<dbReference type="Gene3D" id="2.40.420.20">
    <property type="match status" value="1"/>
</dbReference>
<evidence type="ECO:0000259" key="3">
    <source>
        <dbReference type="Pfam" id="PF25917"/>
    </source>
</evidence>
<evidence type="ECO:0000259" key="5">
    <source>
        <dbReference type="Pfam" id="PF25967"/>
    </source>
</evidence>
<sequence length="365" mass="40742">MNQQRTFFLYIVILFLVAACKSMSQEKANKDQDKAYPVITIAKRDTTLSIPYVADIQAGKNVEIHSRIDGILNKIYIKEGQHVKKGQLLFKINDSELRIELNKATAAYKSAVADARVAQVEVERVQTLVEKGIIAKTELDLVTAKYKALLAKADVALADKNAVNQRIHYTSVTAPFDGIVDRIPLKEGSLITTSSFLTTLSDISTVYAYFNISENEFFQIQNGVNNDKDIVAINLVLPDGSHYPQEGELQSAESEIDENTGNIAYKAKFTNPAGRLRHGASGKLLITRPLQDVILLPQKTVFEIQDKNYVFVVDKDNIVRMKSIQISQRLADYYVVTDGLQPKDKILYEGIQTVKEGDKITPRSA</sequence>
<evidence type="ECO:0000256" key="2">
    <source>
        <dbReference type="ARBA" id="ARBA00009477"/>
    </source>
</evidence>
<dbReference type="RefSeq" id="WP_114790528.1">
    <property type="nucleotide sequence ID" value="NZ_CP139960.1"/>
</dbReference>
<dbReference type="InterPro" id="IPR058625">
    <property type="entry name" value="MdtA-like_BSH"/>
</dbReference>
<dbReference type="EMBL" id="CP139960">
    <property type="protein sequence ID" value="WQD37758.1"/>
    <property type="molecule type" value="Genomic_DNA"/>
</dbReference>
<feature type="domain" description="Multidrug resistance protein MdtA-like barrel-sandwich hybrid" evidence="3">
    <location>
        <begin position="61"/>
        <end position="194"/>
    </location>
</feature>
<dbReference type="Proteomes" id="UP001325680">
    <property type="component" value="Chromosome"/>
</dbReference>
<dbReference type="Gene3D" id="1.10.287.470">
    <property type="entry name" value="Helix hairpin bin"/>
    <property type="match status" value="1"/>
</dbReference>
<dbReference type="InterPro" id="IPR058627">
    <property type="entry name" value="MdtA-like_C"/>
</dbReference>
<feature type="domain" description="Multidrug resistance protein MdtA-like C-terminal permuted SH3" evidence="5">
    <location>
        <begin position="292"/>
        <end position="353"/>
    </location>
</feature>
<dbReference type="SUPFAM" id="SSF111369">
    <property type="entry name" value="HlyD-like secretion proteins"/>
    <property type="match status" value="1"/>
</dbReference>
<feature type="domain" description="Multidrug resistance protein MdtA-like beta-barrel" evidence="4">
    <location>
        <begin position="205"/>
        <end position="279"/>
    </location>
</feature>
<dbReference type="Pfam" id="PF25967">
    <property type="entry name" value="RND-MFP_C"/>
    <property type="match status" value="1"/>
</dbReference>
<dbReference type="PANTHER" id="PTHR30158">
    <property type="entry name" value="ACRA/E-RELATED COMPONENT OF DRUG EFFLUX TRANSPORTER"/>
    <property type="match status" value="1"/>
</dbReference>
<evidence type="ECO:0000313" key="6">
    <source>
        <dbReference type="EMBL" id="WQD37758.1"/>
    </source>
</evidence>
<dbReference type="NCBIfam" id="TIGR01730">
    <property type="entry name" value="RND_mfp"/>
    <property type="match status" value="1"/>
</dbReference>
<comment type="subcellular location">
    <subcellularLocation>
        <location evidence="1">Cell envelope</location>
    </subcellularLocation>
</comment>
<dbReference type="InterPro" id="IPR058626">
    <property type="entry name" value="MdtA-like_b-barrel"/>
</dbReference>
<dbReference type="Pfam" id="PF25917">
    <property type="entry name" value="BSH_RND"/>
    <property type="match status" value="1"/>
</dbReference>
<evidence type="ECO:0000259" key="4">
    <source>
        <dbReference type="Pfam" id="PF25944"/>
    </source>
</evidence>
<proteinExistence type="inferred from homology"/>
<dbReference type="Gene3D" id="2.40.50.100">
    <property type="match status" value="1"/>
</dbReference>
<evidence type="ECO:0000256" key="1">
    <source>
        <dbReference type="ARBA" id="ARBA00004196"/>
    </source>
</evidence>
<gene>
    <name evidence="6" type="ORF">U0035_18995</name>
</gene>
<dbReference type="InterPro" id="IPR006143">
    <property type="entry name" value="RND_pump_MFP"/>
</dbReference>
<dbReference type="Pfam" id="PF25944">
    <property type="entry name" value="Beta-barrel_RND"/>
    <property type="match status" value="1"/>
</dbReference>
<dbReference type="Gene3D" id="2.40.30.170">
    <property type="match status" value="1"/>
</dbReference>
<name>A0ABZ0W3B4_9BACT</name>
<dbReference type="PANTHER" id="PTHR30158:SF23">
    <property type="entry name" value="MULTIDRUG RESISTANCE PROTEIN MEXA"/>
    <property type="match status" value="1"/>
</dbReference>
<keyword evidence="7" id="KW-1185">Reference proteome</keyword>
<evidence type="ECO:0000313" key="7">
    <source>
        <dbReference type="Proteomes" id="UP001325680"/>
    </source>
</evidence>
<protein>
    <submittedName>
        <fullName evidence="6">Efflux RND transporter periplasmic adaptor subunit</fullName>
    </submittedName>
</protein>